<geneLocation type="plasmid" evidence="1 2">
    <name>pBFI_3</name>
</geneLocation>
<dbReference type="AlphaFoldDB" id="A0AAN0W552"/>
<evidence type="ECO:0000313" key="2">
    <source>
        <dbReference type="Proteomes" id="UP000031861"/>
    </source>
</evidence>
<protein>
    <submittedName>
        <fullName evidence="1">Uncharacterized protein</fullName>
    </submittedName>
</protein>
<proteinExistence type="predicted"/>
<evidence type="ECO:0000313" key="1">
    <source>
        <dbReference type="EMBL" id="AJI09057.1"/>
    </source>
</evidence>
<accession>A0AAN0W552</accession>
<sequence>MTILKFIFYNNTILSDKLESCSINIDGDEIEILV</sequence>
<dbReference type="EMBL" id="CP009640">
    <property type="protein sequence ID" value="AJI09057.1"/>
    <property type="molecule type" value="Genomic_DNA"/>
</dbReference>
<reference evidence="1 2" key="1">
    <citation type="journal article" date="2015" name="Genome Announc.">
        <title>Complete genome sequences for 35 biothreat assay-relevant bacillus species.</title>
        <authorList>
            <person name="Johnson S.L."/>
            <person name="Daligault H.E."/>
            <person name="Davenport K.W."/>
            <person name="Jaissle J."/>
            <person name="Frey K.G."/>
            <person name="Ladner J.T."/>
            <person name="Broomall S.M."/>
            <person name="Bishop-Lilly K.A."/>
            <person name="Bruce D.C."/>
            <person name="Gibbons H.S."/>
            <person name="Coyne S.R."/>
            <person name="Lo C.C."/>
            <person name="Meincke L."/>
            <person name="Munk A.C."/>
            <person name="Koroleva G.I."/>
            <person name="Rosenzweig C.N."/>
            <person name="Palacios G.F."/>
            <person name="Redden C.L."/>
            <person name="Minogue T.D."/>
            <person name="Chain P.S."/>
        </authorList>
    </citation>
    <scope>NUCLEOTIDE SEQUENCE [LARGE SCALE GENOMIC DNA]</scope>
    <source>
        <strain evidence="1 2">03BB108</strain>
    </source>
</reference>
<organism evidence="1 2">
    <name type="scientific">Bacillus cereus 03BB108</name>
    <dbReference type="NCBI Taxonomy" id="451709"/>
    <lineage>
        <taxon>Bacteria</taxon>
        <taxon>Bacillati</taxon>
        <taxon>Bacillota</taxon>
        <taxon>Bacilli</taxon>
        <taxon>Bacillales</taxon>
        <taxon>Bacillaceae</taxon>
        <taxon>Bacillus</taxon>
        <taxon>Bacillus cereus group</taxon>
    </lineage>
</organism>
<gene>
    <name evidence="1" type="ORF">AK40_6147</name>
</gene>
<name>A0AAN0W552_BACCE</name>
<keyword evidence="1" id="KW-0614">Plasmid</keyword>
<dbReference type="Proteomes" id="UP000031861">
    <property type="component" value="Plasmid pBFI_3"/>
</dbReference>